<dbReference type="Proteomes" id="UP000192393">
    <property type="component" value="Unassembled WGS sequence"/>
</dbReference>
<evidence type="ECO:0000313" key="2">
    <source>
        <dbReference type="Proteomes" id="UP000192393"/>
    </source>
</evidence>
<proteinExistence type="predicted"/>
<dbReference type="OrthoDB" id="9933642at2"/>
<name>A0A1W2C7Z5_9FLAO</name>
<dbReference type="EMBL" id="FWXS01000009">
    <property type="protein sequence ID" value="SMC81226.1"/>
    <property type="molecule type" value="Genomic_DNA"/>
</dbReference>
<dbReference type="STRING" id="1434700.SAMN06296427_10941"/>
<dbReference type="AlphaFoldDB" id="A0A1W2C7Z5"/>
<dbReference type="RefSeq" id="WP_084018064.1">
    <property type="nucleotide sequence ID" value="NZ_FWXS01000009.1"/>
</dbReference>
<keyword evidence="2" id="KW-1185">Reference proteome</keyword>
<sequence length="151" mass="17431">MKTIFIIPILFATLSFGQSKMERTFLYENLIDFTCAGNNLEAYTEPPYHNGLERGDYSDDGNYFTTQYKLIDQDKLMVINNLKYKAIEKIIFIITPDIKGNIISTETIQFILNHLNKKANIITSNQAWKDGKMLILFEMKNDLGVLTISIY</sequence>
<reference evidence="1 2" key="1">
    <citation type="submission" date="2017-04" db="EMBL/GenBank/DDBJ databases">
        <authorList>
            <person name="Afonso C.L."/>
            <person name="Miller P.J."/>
            <person name="Scott M.A."/>
            <person name="Spackman E."/>
            <person name="Goraichik I."/>
            <person name="Dimitrov K.M."/>
            <person name="Suarez D.L."/>
            <person name="Swayne D.E."/>
        </authorList>
    </citation>
    <scope>NUCLEOTIDE SEQUENCE [LARGE SCALE GENOMIC DNA]</scope>
    <source>
        <strain evidence="1 2">CGMCC 1.12708</strain>
    </source>
</reference>
<evidence type="ECO:0000313" key="1">
    <source>
        <dbReference type="EMBL" id="SMC81226.1"/>
    </source>
</evidence>
<gene>
    <name evidence="1" type="ORF">SAMN06296427_10941</name>
</gene>
<organism evidence="1 2">
    <name type="scientific">Moheibacter sediminis</name>
    <dbReference type="NCBI Taxonomy" id="1434700"/>
    <lineage>
        <taxon>Bacteria</taxon>
        <taxon>Pseudomonadati</taxon>
        <taxon>Bacteroidota</taxon>
        <taxon>Flavobacteriia</taxon>
        <taxon>Flavobacteriales</taxon>
        <taxon>Weeksellaceae</taxon>
        <taxon>Moheibacter</taxon>
    </lineage>
</organism>
<accession>A0A1W2C7Z5</accession>
<protein>
    <submittedName>
        <fullName evidence="1">Uncharacterized protein</fullName>
    </submittedName>
</protein>